<keyword evidence="4" id="KW-1185">Reference proteome</keyword>
<feature type="compositionally biased region" description="Basic and acidic residues" evidence="1">
    <location>
        <begin position="176"/>
        <end position="189"/>
    </location>
</feature>
<keyword evidence="2" id="KW-0472">Membrane</keyword>
<feature type="transmembrane region" description="Helical" evidence="2">
    <location>
        <begin position="79"/>
        <end position="99"/>
    </location>
</feature>
<evidence type="ECO:0000256" key="2">
    <source>
        <dbReference type="SAM" id="Phobius"/>
    </source>
</evidence>
<comment type="caution">
    <text evidence="3">The sequence shown here is derived from an EMBL/GenBank/DDBJ whole genome shotgun (WGS) entry which is preliminary data.</text>
</comment>
<keyword evidence="2" id="KW-1133">Transmembrane helix</keyword>
<organism evidence="3 4">
    <name type="scientific">Venustampulla echinocandica</name>
    <dbReference type="NCBI Taxonomy" id="2656787"/>
    <lineage>
        <taxon>Eukaryota</taxon>
        <taxon>Fungi</taxon>
        <taxon>Dikarya</taxon>
        <taxon>Ascomycota</taxon>
        <taxon>Pezizomycotina</taxon>
        <taxon>Leotiomycetes</taxon>
        <taxon>Helotiales</taxon>
        <taxon>Pleuroascaceae</taxon>
        <taxon>Venustampulla</taxon>
    </lineage>
</organism>
<dbReference type="OrthoDB" id="2253354at2759"/>
<dbReference type="GeneID" id="43593453"/>
<gene>
    <name evidence="3" type="ORF">BP5553_00604</name>
</gene>
<evidence type="ECO:0000313" key="3">
    <source>
        <dbReference type="EMBL" id="RDL40625.1"/>
    </source>
</evidence>
<evidence type="ECO:0000256" key="1">
    <source>
        <dbReference type="SAM" id="MobiDB-lite"/>
    </source>
</evidence>
<reference evidence="3 4" key="1">
    <citation type="journal article" date="2018" name="IMA Fungus">
        <title>IMA Genome-F 9: Draft genome sequence of Annulohypoxylon stygium, Aspergillus mulundensis, Berkeleyomyces basicola (syn. Thielaviopsis basicola), Ceratocystis smalleyi, two Cercospora beticola strains, Coleophoma cylindrospora, Fusarium fracticaudum, Phialophora cf. hyalina, and Morchella septimelata.</title>
        <authorList>
            <person name="Wingfield B.D."/>
            <person name="Bills G.F."/>
            <person name="Dong Y."/>
            <person name="Huang W."/>
            <person name="Nel W.J."/>
            <person name="Swalarsk-Parry B.S."/>
            <person name="Vaghefi N."/>
            <person name="Wilken P.M."/>
            <person name="An Z."/>
            <person name="de Beer Z.W."/>
            <person name="De Vos L."/>
            <person name="Chen L."/>
            <person name="Duong T.A."/>
            <person name="Gao Y."/>
            <person name="Hammerbacher A."/>
            <person name="Kikkert J.R."/>
            <person name="Li Y."/>
            <person name="Li H."/>
            <person name="Li K."/>
            <person name="Li Q."/>
            <person name="Liu X."/>
            <person name="Ma X."/>
            <person name="Naidoo K."/>
            <person name="Pethybridge S.J."/>
            <person name="Sun J."/>
            <person name="Steenkamp E.T."/>
            <person name="van der Nest M.A."/>
            <person name="van Wyk S."/>
            <person name="Wingfield M.J."/>
            <person name="Xiong C."/>
            <person name="Yue Q."/>
            <person name="Zhang X."/>
        </authorList>
    </citation>
    <scope>NUCLEOTIDE SEQUENCE [LARGE SCALE GENOMIC DNA]</scope>
    <source>
        <strain evidence="3 4">BP 5553</strain>
    </source>
</reference>
<keyword evidence="2" id="KW-0812">Transmembrane</keyword>
<sequence>MNNSAALRRLLLTPAGIRSCVIPFPRTLHAPFPRQYATVPSPNVAQHSFWLGLIPKPLRRSSPSTSLKKKIKSKEWNPATFFIIIFLFIGSMSIQMIALRNEFAAFSRRADAKISLLNEIIERIKNGEDVDVEGLLVLQEIEMEDAALEASRNSNSKRARGKEDKSTASTLQATRPVEKIEEKTPEPKTKSKAPAGFY</sequence>
<protein>
    <submittedName>
        <fullName evidence="3">Uncharacterized protein</fullName>
    </submittedName>
</protein>
<dbReference type="Proteomes" id="UP000254866">
    <property type="component" value="Unassembled WGS sequence"/>
</dbReference>
<feature type="region of interest" description="Disordered" evidence="1">
    <location>
        <begin position="149"/>
        <end position="198"/>
    </location>
</feature>
<dbReference type="AlphaFoldDB" id="A0A370TYM9"/>
<dbReference type="InterPro" id="IPR035213">
    <property type="entry name" value="DUF5321"/>
</dbReference>
<accession>A0A370TYM9</accession>
<proteinExistence type="predicted"/>
<evidence type="ECO:0000313" key="4">
    <source>
        <dbReference type="Proteomes" id="UP000254866"/>
    </source>
</evidence>
<name>A0A370TYM9_9HELO</name>
<dbReference type="RefSeq" id="XP_031873281.1">
    <property type="nucleotide sequence ID" value="XM_032009227.1"/>
</dbReference>
<dbReference type="EMBL" id="NPIC01000001">
    <property type="protein sequence ID" value="RDL40625.1"/>
    <property type="molecule type" value="Genomic_DNA"/>
</dbReference>
<dbReference type="Pfam" id="PF17254">
    <property type="entry name" value="DUF5321"/>
    <property type="match status" value="1"/>
</dbReference>